<dbReference type="Pfam" id="PF01425">
    <property type="entry name" value="Amidase"/>
    <property type="match status" value="1"/>
</dbReference>
<dbReference type="KEGG" id="hazt:108667164"/>
<dbReference type="InterPro" id="IPR036928">
    <property type="entry name" value="AS_sf"/>
</dbReference>
<organism evidence="2 3">
    <name type="scientific">Hyalella azteca</name>
    <name type="common">Amphipod</name>
    <dbReference type="NCBI Taxonomy" id="294128"/>
    <lineage>
        <taxon>Eukaryota</taxon>
        <taxon>Metazoa</taxon>
        <taxon>Ecdysozoa</taxon>
        <taxon>Arthropoda</taxon>
        <taxon>Crustacea</taxon>
        <taxon>Multicrustacea</taxon>
        <taxon>Malacostraca</taxon>
        <taxon>Eumalacostraca</taxon>
        <taxon>Peracarida</taxon>
        <taxon>Amphipoda</taxon>
        <taxon>Senticaudata</taxon>
        <taxon>Talitrida</taxon>
        <taxon>Talitroidea</taxon>
        <taxon>Hyalellidae</taxon>
        <taxon>Hyalella</taxon>
    </lineage>
</organism>
<dbReference type="PANTHER" id="PTHR45847:SF6">
    <property type="entry name" value="FATTY ACID AMIDE HYDROLASE"/>
    <property type="match status" value="1"/>
</dbReference>
<dbReference type="Gene3D" id="3.90.1300.10">
    <property type="entry name" value="Amidase signature (AS) domain"/>
    <property type="match status" value="1"/>
</dbReference>
<dbReference type="RefSeq" id="XP_018009642.1">
    <property type="nucleotide sequence ID" value="XM_018154153.1"/>
</dbReference>
<keyword evidence="2" id="KW-1185">Reference proteome</keyword>
<evidence type="ECO:0000313" key="2">
    <source>
        <dbReference type="Proteomes" id="UP000694843"/>
    </source>
</evidence>
<dbReference type="InterPro" id="IPR052096">
    <property type="entry name" value="Endocannabinoid_amidase"/>
</dbReference>
<dbReference type="GeneID" id="108667164"/>
<dbReference type="InterPro" id="IPR023631">
    <property type="entry name" value="Amidase_dom"/>
</dbReference>
<sequence>MSSSLEDRYREHREKVQADRLALEKELISCGGEDVLLTKQRRDVLLLQPSDLLLQLRKGELSAVTVLQSYQSKALDLARSFNCITEFIPDAKAWAESLDKLAPDERRALHGLPVSVKDNVMVKGLDCTLGLLKKVGQPAPMDADVVAVLKELGAVPFVKTNTSQLCISIGCSNPLWGAARHPLNAARTPGGSSGGVVD</sequence>
<name>A0A8B7N6X8_HYAAZ</name>
<proteinExistence type="predicted"/>
<dbReference type="OMA" id="ESIHIKH"/>
<gene>
    <name evidence="3" type="primary">LOC108667164</name>
</gene>
<reference evidence="3" key="1">
    <citation type="submission" date="2025-08" db="UniProtKB">
        <authorList>
            <consortium name="RefSeq"/>
        </authorList>
    </citation>
    <scope>IDENTIFICATION</scope>
    <source>
        <tissue evidence="3">Whole organism</tissue>
    </source>
</reference>
<evidence type="ECO:0000259" key="1">
    <source>
        <dbReference type="Pfam" id="PF01425"/>
    </source>
</evidence>
<dbReference type="Proteomes" id="UP000694843">
    <property type="component" value="Unplaced"/>
</dbReference>
<dbReference type="AlphaFoldDB" id="A0A8B7N6X8"/>
<dbReference type="GO" id="GO:0004040">
    <property type="term" value="F:amidase activity"/>
    <property type="evidence" value="ECO:0007669"/>
    <property type="project" value="TreeGrafter"/>
</dbReference>
<dbReference type="GO" id="GO:0009062">
    <property type="term" value="P:fatty acid catabolic process"/>
    <property type="evidence" value="ECO:0007669"/>
    <property type="project" value="TreeGrafter"/>
</dbReference>
<evidence type="ECO:0000313" key="3">
    <source>
        <dbReference type="RefSeq" id="XP_018009642.1"/>
    </source>
</evidence>
<dbReference type="SUPFAM" id="SSF75304">
    <property type="entry name" value="Amidase signature (AS) enzymes"/>
    <property type="match status" value="1"/>
</dbReference>
<accession>A0A8B7N6X8</accession>
<feature type="domain" description="Amidase" evidence="1">
    <location>
        <begin position="66"/>
        <end position="195"/>
    </location>
</feature>
<dbReference type="GO" id="GO:0017064">
    <property type="term" value="F:fatty acid amide hydrolase activity"/>
    <property type="evidence" value="ECO:0007669"/>
    <property type="project" value="TreeGrafter"/>
</dbReference>
<dbReference type="OrthoDB" id="6428749at2759"/>
<dbReference type="PANTHER" id="PTHR45847">
    <property type="entry name" value="FATTY ACID AMIDE HYDROLASE"/>
    <property type="match status" value="1"/>
</dbReference>
<protein>
    <submittedName>
        <fullName evidence="3">Vitamin D3 hydroxylase-associated protein</fullName>
    </submittedName>
</protein>